<name>A0A0A9G789_ARUDO</name>
<reference evidence="1" key="1">
    <citation type="submission" date="2014-09" db="EMBL/GenBank/DDBJ databases">
        <authorList>
            <person name="Magalhaes I.L.F."/>
            <person name="Oliveira U."/>
            <person name="Santos F.R."/>
            <person name="Vidigal T.H.D.A."/>
            <person name="Brescovit A.D."/>
            <person name="Santos A.J."/>
        </authorList>
    </citation>
    <scope>NUCLEOTIDE SEQUENCE</scope>
    <source>
        <tissue evidence="1">Shoot tissue taken approximately 20 cm above the soil surface</tissue>
    </source>
</reference>
<sequence>MMRNLERNGRIICMT</sequence>
<organism evidence="1">
    <name type="scientific">Arundo donax</name>
    <name type="common">Giant reed</name>
    <name type="synonym">Donax arundinaceus</name>
    <dbReference type="NCBI Taxonomy" id="35708"/>
    <lineage>
        <taxon>Eukaryota</taxon>
        <taxon>Viridiplantae</taxon>
        <taxon>Streptophyta</taxon>
        <taxon>Embryophyta</taxon>
        <taxon>Tracheophyta</taxon>
        <taxon>Spermatophyta</taxon>
        <taxon>Magnoliopsida</taxon>
        <taxon>Liliopsida</taxon>
        <taxon>Poales</taxon>
        <taxon>Poaceae</taxon>
        <taxon>PACMAD clade</taxon>
        <taxon>Arundinoideae</taxon>
        <taxon>Arundineae</taxon>
        <taxon>Arundo</taxon>
    </lineage>
</organism>
<reference evidence="1" key="2">
    <citation type="journal article" date="2015" name="Data Brief">
        <title>Shoot transcriptome of the giant reed, Arundo donax.</title>
        <authorList>
            <person name="Barrero R.A."/>
            <person name="Guerrero F.D."/>
            <person name="Moolhuijzen P."/>
            <person name="Goolsby J.A."/>
            <person name="Tidwell J."/>
            <person name="Bellgard S.E."/>
            <person name="Bellgard M.I."/>
        </authorList>
    </citation>
    <scope>NUCLEOTIDE SEQUENCE</scope>
    <source>
        <tissue evidence="1">Shoot tissue taken approximately 20 cm above the soil surface</tissue>
    </source>
</reference>
<evidence type="ECO:0000313" key="1">
    <source>
        <dbReference type="EMBL" id="JAE19329.1"/>
    </source>
</evidence>
<proteinExistence type="predicted"/>
<accession>A0A0A9G789</accession>
<protein>
    <submittedName>
        <fullName evidence="1">Uncharacterized protein</fullName>
    </submittedName>
</protein>
<dbReference type="EMBL" id="GBRH01178567">
    <property type="protein sequence ID" value="JAE19329.1"/>
    <property type="molecule type" value="Transcribed_RNA"/>
</dbReference>